<accession>A0A4Y2DER1</accession>
<proteinExistence type="predicted"/>
<evidence type="ECO:0000256" key="2">
    <source>
        <dbReference type="ARBA" id="ARBA00023125"/>
    </source>
</evidence>
<dbReference type="PANTHER" id="PTHR19303:SF16">
    <property type="entry name" value="JERKY PROTEIN HOMOLOG-LIKE"/>
    <property type="match status" value="1"/>
</dbReference>
<feature type="region of interest" description="Disordered" evidence="3">
    <location>
        <begin position="224"/>
        <end position="289"/>
    </location>
</feature>
<keyword evidence="2" id="KW-0238">DNA-binding</keyword>
<evidence type="ECO:0000313" key="6">
    <source>
        <dbReference type="Proteomes" id="UP000499080"/>
    </source>
</evidence>
<evidence type="ECO:0000256" key="1">
    <source>
        <dbReference type="ARBA" id="ARBA00004123"/>
    </source>
</evidence>
<dbReference type="Pfam" id="PF03221">
    <property type="entry name" value="HTH_Tnp_Tc5"/>
    <property type="match status" value="1"/>
</dbReference>
<dbReference type="Gene3D" id="1.10.10.60">
    <property type="entry name" value="Homeodomain-like"/>
    <property type="match status" value="1"/>
</dbReference>
<dbReference type="PANTHER" id="PTHR19303">
    <property type="entry name" value="TRANSPOSON"/>
    <property type="match status" value="1"/>
</dbReference>
<name>A0A4Y2DER1_ARAVE</name>
<dbReference type="AlphaFoldDB" id="A0A4Y2DER1"/>
<evidence type="ECO:0000259" key="4">
    <source>
        <dbReference type="PROSITE" id="PS51253"/>
    </source>
</evidence>
<dbReference type="PROSITE" id="PS51253">
    <property type="entry name" value="HTH_CENPB"/>
    <property type="match status" value="1"/>
</dbReference>
<dbReference type="EMBL" id="BGPR01000345">
    <property type="protein sequence ID" value="GBM14597.1"/>
    <property type="molecule type" value="Genomic_DNA"/>
</dbReference>
<dbReference type="InterPro" id="IPR009057">
    <property type="entry name" value="Homeodomain-like_sf"/>
</dbReference>
<dbReference type="GO" id="GO:0005634">
    <property type="term" value="C:nucleus"/>
    <property type="evidence" value="ECO:0007669"/>
    <property type="project" value="UniProtKB-SubCell"/>
</dbReference>
<keyword evidence="6" id="KW-1185">Reference proteome</keyword>
<gene>
    <name evidence="5" type="primary">Jrkl_5</name>
    <name evidence="5" type="ORF">AVEN_35001_2</name>
</gene>
<dbReference type="InterPro" id="IPR050863">
    <property type="entry name" value="CenT-Element_Derived"/>
</dbReference>
<dbReference type="InterPro" id="IPR006600">
    <property type="entry name" value="HTH_CenpB_DNA-bd_dom"/>
</dbReference>
<comment type="caution">
    <text evidence="5">The sequence shown here is derived from an EMBL/GenBank/DDBJ whole genome shotgun (WGS) entry which is preliminary data.</text>
</comment>
<dbReference type="Proteomes" id="UP000499080">
    <property type="component" value="Unassembled WGS sequence"/>
</dbReference>
<dbReference type="SUPFAM" id="SSF46689">
    <property type="entry name" value="Homeodomain-like"/>
    <property type="match status" value="1"/>
</dbReference>
<evidence type="ECO:0000313" key="5">
    <source>
        <dbReference type="EMBL" id="GBM14597.1"/>
    </source>
</evidence>
<sequence length="289" mass="33074">MVESEDEDFISFQREIEPEGVKEVIYLESSMVDFSTNMFVFIDNIGGSRMKAHYSYVCGIQEVGFAEYGVSEVTGGYWQRERTKLEAFSTNKCSDLSLDKKFFKKSKYENTGEALYMWFTQQRKNRCLLSGPILQEKALLFRKEFEDDDENFTASLGSFDKGEKRYDIRQLKICGEKLSADFESVVKFCKKLQEVVKNENLTDDQLHNCDETGLNFKMLPSKTLASREEKNAPVHKKAKRVEQDDSEEENPADSTPLMSHSEGLAELQSAMRYVEQQPGPAPADNMLLG</sequence>
<organism evidence="5 6">
    <name type="scientific">Araneus ventricosus</name>
    <name type="common">Orbweaver spider</name>
    <name type="synonym">Epeira ventricosa</name>
    <dbReference type="NCBI Taxonomy" id="182803"/>
    <lineage>
        <taxon>Eukaryota</taxon>
        <taxon>Metazoa</taxon>
        <taxon>Ecdysozoa</taxon>
        <taxon>Arthropoda</taxon>
        <taxon>Chelicerata</taxon>
        <taxon>Arachnida</taxon>
        <taxon>Araneae</taxon>
        <taxon>Araneomorphae</taxon>
        <taxon>Entelegynae</taxon>
        <taxon>Araneoidea</taxon>
        <taxon>Araneidae</taxon>
        <taxon>Araneus</taxon>
    </lineage>
</organism>
<protein>
    <submittedName>
        <fullName evidence="5">Jerky-like</fullName>
    </submittedName>
</protein>
<comment type="subcellular location">
    <subcellularLocation>
        <location evidence="1">Nucleus</location>
    </subcellularLocation>
</comment>
<evidence type="ECO:0000256" key="3">
    <source>
        <dbReference type="SAM" id="MobiDB-lite"/>
    </source>
</evidence>
<dbReference type="GO" id="GO:0003677">
    <property type="term" value="F:DNA binding"/>
    <property type="evidence" value="ECO:0007669"/>
    <property type="project" value="UniProtKB-KW"/>
</dbReference>
<reference evidence="5 6" key="1">
    <citation type="journal article" date="2019" name="Sci. Rep.">
        <title>Orb-weaving spider Araneus ventricosus genome elucidates the spidroin gene catalogue.</title>
        <authorList>
            <person name="Kono N."/>
            <person name="Nakamura H."/>
            <person name="Ohtoshi R."/>
            <person name="Moran D.A.P."/>
            <person name="Shinohara A."/>
            <person name="Yoshida Y."/>
            <person name="Fujiwara M."/>
            <person name="Mori M."/>
            <person name="Tomita M."/>
            <person name="Arakawa K."/>
        </authorList>
    </citation>
    <scope>NUCLEOTIDE SEQUENCE [LARGE SCALE GENOMIC DNA]</scope>
</reference>
<feature type="domain" description="HTH CENPB-type" evidence="4">
    <location>
        <begin position="99"/>
        <end position="172"/>
    </location>
</feature>
<dbReference type="SMART" id="SM00674">
    <property type="entry name" value="CENPB"/>
    <property type="match status" value="1"/>
</dbReference>